<evidence type="ECO:0000313" key="4">
    <source>
        <dbReference type="Proteomes" id="UP000558997"/>
    </source>
</evidence>
<dbReference type="EC" id="3.1.21.3" evidence="3"/>
<dbReference type="InterPro" id="IPR044946">
    <property type="entry name" value="Restrct_endonuc_typeI_TRD_sf"/>
</dbReference>
<name>A0A841E223_9ACTN</name>
<keyword evidence="4" id="KW-1185">Reference proteome</keyword>
<dbReference type="SUPFAM" id="SSF116734">
    <property type="entry name" value="DNA methylase specificity domain"/>
    <property type="match status" value="2"/>
</dbReference>
<sequence length="405" mass="45084">MSEWELVRLGDVTSQIQDVVKVAPGVEYPLLGVRWYAAGPFLREVVTSDNSKATRFYRAQPGQFIYNRMFAWKGSFGLVNADLDGSYVSNEFPLFECDARLMPEFLKLHFGQPSVWAAIERVSTGTTASRNRWKESQFGEYQVALPSRAEQRRIVDIIAALDAHIDGLAREVAKARHLLRCLLADHFESVAGDEIPIVDLCAHVIGGIWGSPEGESEVDVLALGPRIYSPGTADFVTDGSPMRSFSRKQVEPRQVQPNDIVLERSGGSPEQPVGRVVIAGEGLPPCVPTDFQRLIRPDAEKIDPRYLFWRLQHDWNSGITRAFSRRTTGITNLSVKEYIARQVPVPDHAVQAMVISSFNAVALSIDAAEAERICLRNFRSSILAALLNQEIEIPESYDALLEAMS</sequence>
<dbReference type="Proteomes" id="UP000558997">
    <property type="component" value="Unassembled WGS sequence"/>
</dbReference>
<evidence type="ECO:0000256" key="2">
    <source>
        <dbReference type="ARBA" id="ARBA00023125"/>
    </source>
</evidence>
<gene>
    <name evidence="3" type="ORF">HDA44_005798</name>
</gene>
<dbReference type="GO" id="GO:0003677">
    <property type="term" value="F:DNA binding"/>
    <property type="evidence" value="ECO:0007669"/>
    <property type="project" value="UniProtKB-KW"/>
</dbReference>
<dbReference type="RefSeq" id="WP_184839688.1">
    <property type="nucleotide sequence ID" value="NZ_BAAAVN010000026.1"/>
</dbReference>
<evidence type="ECO:0000256" key="1">
    <source>
        <dbReference type="ARBA" id="ARBA00022747"/>
    </source>
</evidence>
<dbReference type="PANTHER" id="PTHR43140">
    <property type="entry name" value="TYPE-1 RESTRICTION ENZYME ECOKI SPECIFICITY PROTEIN"/>
    <property type="match status" value="1"/>
</dbReference>
<keyword evidence="1" id="KW-0680">Restriction system</keyword>
<keyword evidence="2" id="KW-0238">DNA-binding</keyword>
<dbReference type="InterPro" id="IPR051212">
    <property type="entry name" value="Type-I_RE_S_subunit"/>
</dbReference>
<organism evidence="3 4">
    <name type="scientific">Kribbella solani</name>
    <dbReference type="NCBI Taxonomy" id="236067"/>
    <lineage>
        <taxon>Bacteria</taxon>
        <taxon>Bacillati</taxon>
        <taxon>Actinomycetota</taxon>
        <taxon>Actinomycetes</taxon>
        <taxon>Propionibacteriales</taxon>
        <taxon>Kribbellaceae</taxon>
        <taxon>Kribbella</taxon>
    </lineage>
</organism>
<dbReference type="AlphaFoldDB" id="A0A841E223"/>
<dbReference type="EMBL" id="JACHNF010000001">
    <property type="protein sequence ID" value="MBB5982457.1"/>
    <property type="molecule type" value="Genomic_DNA"/>
</dbReference>
<reference evidence="3 4" key="1">
    <citation type="submission" date="2020-08" db="EMBL/GenBank/DDBJ databases">
        <title>Sequencing the genomes of 1000 actinobacteria strains.</title>
        <authorList>
            <person name="Klenk H.-P."/>
        </authorList>
    </citation>
    <scope>NUCLEOTIDE SEQUENCE [LARGE SCALE GENOMIC DNA]</scope>
    <source>
        <strain evidence="3 4">DSM 17294</strain>
    </source>
</reference>
<keyword evidence="3" id="KW-0378">Hydrolase</keyword>
<evidence type="ECO:0000313" key="3">
    <source>
        <dbReference type="EMBL" id="MBB5982457.1"/>
    </source>
</evidence>
<comment type="caution">
    <text evidence="3">The sequence shown here is derived from an EMBL/GenBank/DDBJ whole genome shotgun (WGS) entry which is preliminary data.</text>
</comment>
<accession>A0A841E223</accession>
<dbReference type="PANTHER" id="PTHR43140:SF1">
    <property type="entry name" value="TYPE I RESTRICTION ENZYME ECOKI SPECIFICITY SUBUNIT"/>
    <property type="match status" value="1"/>
</dbReference>
<dbReference type="GO" id="GO:0009035">
    <property type="term" value="F:type I site-specific deoxyribonuclease activity"/>
    <property type="evidence" value="ECO:0007669"/>
    <property type="project" value="UniProtKB-EC"/>
</dbReference>
<dbReference type="Gene3D" id="3.90.220.20">
    <property type="entry name" value="DNA methylase specificity domains"/>
    <property type="match status" value="2"/>
</dbReference>
<proteinExistence type="predicted"/>
<dbReference type="GO" id="GO:0009307">
    <property type="term" value="P:DNA restriction-modification system"/>
    <property type="evidence" value="ECO:0007669"/>
    <property type="project" value="UniProtKB-KW"/>
</dbReference>
<protein>
    <submittedName>
        <fullName evidence="3">Type I restriction enzyme S subunit</fullName>
        <ecNumber evidence="3">3.1.21.3</ecNumber>
    </submittedName>
</protein>